<keyword evidence="2" id="KW-0472">Membrane</keyword>
<evidence type="ECO:0000313" key="5">
    <source>
        <dbReference type="Proteomes" id="UP000184388"/>
    </source>
</evidence>
<feature type="region of interest" description="Disordered" evidence="1">
    <location>
        <begin position="1"/>
        <end position="41"/>
    </location>
</feature>
<proteinExistence type="predicted"/>
<gene>
    <name evidence="4" type="ORF">SAMN05216268_103402</name>
</gene>
<reference evidence="5" key="1">
    <citation type="submission" date="2016-11" db="EMBL/GenBank/DDBJ databases">
        <authorList>
            <person name="Jaros S."/>
            <person name="Januszkiewicz K."/>
            <person name="Wedrychowicz H."/>
        </authorList>
    </citation>
    <scope>NUCLEOTIDE SEQUENCE [LARGE SCALE GENOMIC DNA]</scope>
    <source>
        <strain evidence="5">CGMCC 4.3555</strain>
    </source>
</reference>
<keyword evidence="2" id="KW-1133">Transmembrane helix</keyword>
<keyword evidence="2" id="KW-0812">Transmembrane</keyword>
<accession>A0A9X8MPG7</accession>
<evidence type="ECO:0000313" key="4">
    <source>
        <dbReference type="EMBL" id="SHL26424.1"/>
    </source>
</evidence>
<evidence type="ECO:0000259" key="3">
    <source>
        <dbReference type="Pfam" id="PF20177"/>
    </source>
</evidence>
<dbReference type="Proteomes" id="UP000184388">
    <property type="component" value="Unassembled WGS sequence"/>
</dbReference>
<feature type="domain" description="DUF6542" evidence="3">
    <location>
        <begin position="126"/>
        <end position="238"/>
    </location>
</feature>
<name>A0A9X8MPG7_9ACTN</name>
<dbReference type="InterPro" id="IPR046672">
    <property type="entry name" value="DUF6542"/>
</dbReference>
<sequence>MEEPEARTSPHGRPHGGGPDTGRDARLPRPAEAVGPDPDDAFLSAMRASGYASVPAGTEVTARGYAPTPAEFRTSAVRAGEWMPRPAAGPPPEGEEVAAVYRASPRRPPAPALVAGLLRRMPAAKLTGLGCGLLATAALLAFGFLDRWLFGGTQTAYGVFFLLVSVAAGAWVRPLDLVAAPVALPIAFAVGTLPVQHGPAGLTGLLIGVFTVLALNAGWLYGGTLVCGLLVLVRKALLIAGRRASRPVSRQRHSGPGPRASAPGPDGSAPRAPDRSRPGSRPRQAARR</sequence>
<evidence type="ECO:0000256" key="2">
    <source>
        <dbReference type="SAM" id="Phobius"/>
    </source>
</evidence>
<dbReference type="Pfam" id="PF20177">
    <property type="entry name" value="DUF6542"/>
    <property type="match status" value="1"/>
</dbReference>
<protein>
    <recommendedName>
        <fullName evidence="3">DUF6542 domain-containing protein</fullName>
    </recommendedName>
</protein>
<feature type="transmembrane region" description="Helical" evidence="2">
    <location>
        <begin position="126"/>
        <end position="144"/>
    </location>
</feature>
<feature type="transmembrane region" description="Helical" evidence="2">
    <location>
        <begin position="207"/>
        <end position="233"/>
    </location>
</feature>
<feature type="transmembrane region" description="Helical" evidence="2">
    <location>
        <begin position="156"/>
        <end position="172"/>
    </location>
</feature>
<comment type="caution">
    <text evidence="4">The sequence shown here is derived from an EMBL/GenBank/DDBJ whole genome shotgun (WGS) entry which is preliminary data.</text>
</comment>
<feature type="compositionally biased region" description="Low complexity" evidence="1">
    <location>
        <begin position="255"/>
        <end position="271"/>
    </location>
</feature>
<evidence type="ECO:0000256" key="1">
    <source>
        <dbReference type="SAM" id="MobiDB-lite"/>
    </source>
</evidence>
<dbReference type="AlphaFoldDB" id="A0A9X8MPG7"/>
<feature type="transmembrane region" description="Helical" evidence="2">
    <location>
        <begin position="177"/>
        <end position="195"/>
    </location>
</feature>
<feature type="region of interest" description="Disordered" evidence="1">
    <location>
        <begin position="246"/>
        <end position="288"/>
    </location>
</feature>
<dbReference type="EMBL" id="FRBK01000003">
    <property type="protein sequence ID" value="SHL26424.1"/>
    <property type="molecule type" value="Genomic_DNA"/>
</dbReference>
<feature type="compositionally biased region" description="Basic residues" evidence="1">
    <location>
        <begin position="278"/>
        <end position="288"/>
    </location>
</feature>
<organism evidence="4 5">
    <name type="scientific">Streptomyces yunnanensis</name>
    <dbReference type="NCBI Taxonomy" id="156453"/>
    <lineage>
        <taxon>Bacteria</taxon>
        <taxon>Bacillati</taxon>
        <taxon>Actinomycetota</taxon>
        <taxon>Actinomycetes</taxon>
        <taxon>Kitasatosporales</taxon>
        <taxon>Streptomycetaceae</taxon>
        <taxon>Streptomyces</taxon>
    </lineage>
</organism>